<feature type="binding site" evidence="6">
    <location>
        <position position="105"/>
    </location>
    <ligand>
        <name>a divalent metal cation</name>
        <dbReference type="ChEBI" id="CHEBI:60240"/>
        <label>1</label>
    </ligand>
</feature>
<feature type="binding site" evidence="6">
    <location>
        <position position="336"/>
    </location>
    <ligand>
        <name>a divalent metal cation</name>
        <dbReference type="ChEBI" id="CHEBI:60240"/>
        <label>1</label>
    </ligand>
</feature>
<name>A0A5C5UQI6_9CORY</name>
<evidence type="ECO:0000256" key="2">
    <source>
        <dbReference type="ARBA" id="ARBA00011643"/>
    </source>
</evidence>
<dbReference type="FunFam" id="3.30.70.120:FF:000006">
    <property type="entry name" value="GTP cyclohydrolase 1 type 2 homolog"/>
    <property type="match status" value="1"/>
</dbReference>
<keyword evidence="8" id="KW-1185">Reference proteome</keyword>
<accession>A0A5C5UQI6</accession>
<dbReference type="GO" id="GO:0005737">
    <property type="term" value="C:cytoplasm"/>
    <property type="evidence" value="ECO:0007669"/>
    <property type="project" value="TreeGrafter"/>
</dbReference>
<dbReference type="SUPFAM" id="SSF102705">
    <property type="entry name" value="NIF3 (NGG1p interacting factor 3)-like"/>
    <property type="match status" value="1"/>
</dbReference>
<comment type="subunit">
    <text evidence="2">Homohexamer.</text>
</comment>
<sequence>MVSTVGKVRDVLQAAYPPELAEPWDAVGLICGDPDAEVTKVAFAVDCTHKVARRAVAMGAQLLVVHHPLLLRGVTSVAADTPKGKVIHELLRGGVALFAAHTNADSARPGVNDRLAELLGVTAGRPIEPKPQTLDKWGVMVPVADAEKVKEAMFAAGAGALGDYRECAFQFEGTGQFLPVAGANPALGQVGALEHVSELRVEFVAPTPARRAVERALRAAHPYEEPAFDIVQLANTVDIEQAYGIGRVGELDQPMPLKDFVQRVAERLPRTKWGVRAAGDPEKIVRRVAVSSGSGDSFLDAVRALDVDVFVTSDLRHHPVDEYLRAGGPAVVDTAHWASEFPWCAQAAGVVERELGLTTKVIDLRTDPWTISIK</sequence>
<dbReference type="InterPro" id="IPR015867">
    <property type="entry name" value="N-reg_PII/ATP_PRibTrfase_C"/>
</dbReference>
<dbReference type="PANTHER" id="PTHR13799">
    <property type="entry name" value="NGG1 INTERACTING FACTOR 3"/>
    <property type="match status" value="1"/>
</dbReference>
<evidence type="ECO:0000256" key="1">
    <source>
        <dbReference type="ARBA" id="ARBA00006964"/>
    </source>
</evidence>
<dbReference type="InterPro" id="IPR017221">
    <property type="entry name" value="DUF34/NIF3_bac"/>
</dbReference>
<evidence type="ECO:0000313" key="7">
    <source>
        <dbReference type="EMBL" id="TWT28574.1"/>
    </source>
</evidence>
<feature type="binding site" evidence="6">
    <location>
        <position position="67"/>
    </location>
    <ligand>
        <name>a divalent metal cation</name>
        <dbReference type="ChEBI" id="CHEBI:60240"/>
        <label>1</label>
    </ligand>
</feature>
<dbReference type="FunFam" id="3.40.1390.30:FF:000001">
    <property type="entry name" value="GTP cyclohydrolase 1 type 2"/>
    <property type="match status" value="1"/>
</dbReference>
<dbReference type="EMBL" id="VOHM01000004">
    <property type="protein sequence ID" value="TWT28574.1"/>
    <property type="molecule type" value="Genomic_DNA"/>
</dbReference>
<protein>
    <recommendedName>
        <fullName evidence="3 5">GTP cyclohydrolase 1 type 2 homolog</fullName>
    </recommendedName>
</protein>
<comment type="caution">
    <text evidence="7">The sequence shown here is derived from an EMBL/GenBank/DDBJ whole genome shotgun (WGS) entry which is preliminary data.</text>
</comment>
<dbReference type="Proteomes" id="UP000320791">
    <property type="component" value="Unassembled WGS sequence"/>
</dbReference>
<dbReference type="Gene3D" id="3.40.1390.30">
    <property type="entry name" value="NIF3 (NGG1p interacting factor 3)-like"/>
    <property type="match status" value="1"/>
</dbReference>
<dbReference type="PANTHER" id="PTHR13799:SF14">
    <property type="entry name" value="GTP CYCLOHYDROLASE 1 TYPE 2 HOMOLOG"/>
    <property type="match status" value="1"/>
</dbReference>
<dbReference type="PIRSF" id="PIRSF037489">
    <property type="entry name" value="UCP037489_NIF3_YqfO"/>
    <property type="match status" value="1"/>
</dbReference>
<keyword evidence="4 5" id="KW-0479">Metal-binding</keyword>
<dbReference type="InterPro" id="IPR002678">
    <property type="entry name" value="DUF34/NIF3"/>
</dbReference>
<evidence type="ECO:0000256" key="5">
    <source>
        <dbReference type="PIRNR" id="PIRNR037489"/>
    </source>
</evidence>
<evidence type="ECO:0000313" key="8">
    <source>
        <dbReference type="Proteomes" id="UP000320791"/>
    </source>
</evidence>
<evidence type="ECO:0000256" key="4">
    <source>
        <dbReference type="ARBA" id="ARBA00022723"/>
    </source>
</evidence>
<gene>
    <name evidence="7" type="ORF">FRX94_03120</name>
</gene>
<comment type="similarity">
    <text evidence="1 5">Belongs to the GTP cyclohydrolase I type 2/NIF3 family.</text>
</comment>
<reference evidence="7 8" key="1">
    <citation type="submission" date="2019-08" db="EMBL/GenBank/DDBJ databases">
        <authorList>
            <person name="Lei W."/>
        </authorList>
    </citation>
    <scope>NUCLEOTIDE SEQUENCE [LARGE SCALE GENOMIC DNA]</scope>
    <source>
        <strain evidence="7 8">CCUG 58627</strain>
    </source>
</reference>
<dbReference type="GO" id="GO:0046872">
    <property type="term" value="F:metal ion binding"/>
    <property type="evidence" value="ECO:0007669"/>
    <property type="project" value="UniProtKB-UniRule"/>
</dbReference>
<evidence type="ECO:0000256" key="6">
    <source>
        <dbReference type="PIRSR" id="PIRSR602678-1"/>
    </source>
</evidence>
<dbReference type="OrthoDB" id="9795763at2"/>
<dbReference type="Gene3D" id="3.30.70.120">
    <property type="match status" value="1"/>
</dbReference>
<dbReference type="AlphaFoldDB" id="A0A5C5UQI6"/>
<proteinExistence type="inferred from homology"/>
<dbReference type="Pfam" id="PF01784">
    <property type="entry name" value="DUF34_NIF3"/>
    <property type="match status" value="1"/>
</dbReference>
<feature type="binding site" evidence="6">
    <location>
        <position position="66"/>
    </location>
    <ligand>
        <name>a divalent metal cation</name>
        <dbReference type="ChEBI" id="CHEBI:60240"/>
        <label>1</label>
    </ligand>
</feature>
<dbReference type="RefSeq" id="WP_146323660.1">
    <property type="nucleotide sequence ID" value="NZ_BAABLR010000014.1"/>
</dbReference>
<organism evidence="7 8">
    <name type="scientific">Corynebacterium canis</name>
    <dbReference type="NCBI Taxonomy" id="679663"/>
    <lineage>
        <taxon>Bacteria</taxon>
        <taxon>Bacillati</taxon>
        <taxon>Actinomycetota</taxon>
        <taxon>Actinomycetes</taxon>
        <taxon>Mycobacteriales</taxon>
        <taxon>Corynebacteriaceae</taxon>
        <taxon>Corynebacterium</taxon>
    </lineage>
</organism>
<dbReference type="InterPro" id="IPR036069">
    <property type="entry name" value="DUF34/NIF3_sf"/>
</dbReference>
<feature type="binding site" evidence="6">
    <location>
        <position position="340"/>
    </location>
    <ligand>
        <name>a divalent metal cation</name>
        <dbReference type="ChEBI" id="CHEBI:60240"/>
        <label>1</label>
    </ligand>
</feature>
<dbReference type="NCBIfam" id="TIGR00486">
    <property type="entry name" value="YbgI_SA1388"/>
    <property type="match status" value="1"/>
</dbReference>
<evidence type="ECO:0000256" key="3">
    <source>
        <dbReference type="ARBA" id="ARBA00022112"/>
    </source>
</evidence>